<evidence type="ECO:0000313" key="2">
    <source>
        <dbReference type="EMBL" id="KAF2240259.1"/>
    </source>
</evidence>
<dbReference type="OrthoDB" id="4062651at2759"/>
<reference evidence="2" key="1">
    <citation type="journal article" date="2020" name="Stud. Mycol.">
        <title>101 Dothideomycetes genomes: a test case for predicting lifestyles and emergence of pathogens.</title>
        <authorList>
            <person name="Haridas S."/>
            <person name="Albert R."/>
            <person name="Binder M."/>
            <person name="Bloem J."/>
            <person name="Labutti K."/>
            <person name="Salamov A."/>
            <person name="Andreopoulos B."/>
            <person name="Baker S."/>
            <person name="Barry K."/>
            <person name="Bills G."/>
            <person name="Bluhm B."/>
            <person name="Cannon C."/>
            <person name="Castanera R."/>
            <person name="Culley D."/>
            <person name="Daum C."/>
            <person name="Ezra D."/>
            <person name="Gonzalez J."/>
            <person name="Henrissat B."/>
            <person name="Kuo A."/>
            <person name="Liang C."/>
            <person name="Lipzen A."/>
            <person name="Lutzoni F."/>
            <person name="Magnuson J."/>
            <person name="Mondo S."/>
            <person name="Nolan M."/>
            <person name="Ohm R."/>
            <person name="Pangilinan J."/>
            <person name="Park H.-J."/>
            <person name="Ramirez L."/>
            <person name="Alfaro M."/>
            <person name="Sun H."/>
            <person name="Tritt A."/>
            <person name="Yoshinaga Y."/>
            <person name="Zwiers L.-H."/>
            <person name="Turgeon B."/>
            <person name="Goodwin S."/>
            <person name="Spatafora J."/>
            <person name="Crous P."/>
            <person name="Grigoriev I."/>
        </authorList>
    </citation>
    <scope>NUCLEOTIDE SEQUENCE</scope>
    <source>
        <strain evidence="2">CBS 122368</strain>
    </source>
</reference>
<dbReference type="InterPro" id="IPR000719">
    <property type="entry name" value="Prot_kinase_dom"/>
</dbReference>
<dbReference type="GeneID" id="54577862"/>
<dbReference type="GO" id="GO:0051082">
    <property type="term" value="F:unfolded protein binding"/>
    <property type="evidence" value="ECO:0007669"/>
    <property type="project" value="TreeGrafter"/>
</dbReference>
<dbReference type="GO" id="GO:0004521">
    <property type="term" value="F:RNA endonuclease activity"/>
    <property type="evidence" value="ECO:0007669"/>
    <property type="project" value="InterPro"/>
</dbReference>
<dbReference type="InterPro" id="IPR011009">
    <property type="entry name" value="Kinase-like_dom_sf"/>
</dbReference>
<dbReference type="GO" id="GO:0070059">
    <property type="term" value="P:intrinsic apoptotic signaling pathway in response to endoplasmic reticulum stress"/>
    <property type="evidence" value="ECO:0007669"/>
    <property type="project" value="TreeGrafter"/>
</dbReference>
<dbReference type="Proteomes" id="UP000800094">
    <property type="component" value="Unassembled WGS sequence"/>
</dbReference>
<dbReference type="Gene3D" id="1.10.510.10">
    <property type="entry name" value="Transferase(Phosphotransferase) domain 1"/>
    <property type="match status" value="1"/>
</dbReference>
<dbReference type="GO" id="GO:0036498">
    <property type="term" value="P:IRE1-mediated unfolded protein response"/>
    <property type="evidence" value="ECO:0007669"/>
    <property type="project" value="TreeGrafter"/>
</dbReference>
<protein>
    <recommendedName>
        <fullName evidence="1">Protein kinase domain-containing protein</fullName>
    </recommendedName>
</protein>
<dbReference type="PROSITE" id="PS50011">
    <property type="entry name" value="PROTEIN_KINASE_DOM"/>
    <property type="match status" value="1"/>
</dbReference>
<accession>A0A6A6HQV9</accession>
<dbReference type="PANTHER" id="PTHR13954:SF6">
    <property type="entry name" value="NON-SPECIFIC SERINE_THREONINE PROTEIN KINASE"/>
    <property type="match status" value="1"/>
</dbReference>
<dbReference type="EMBL" id="ML987222">
    <property type="protein sequence ID" value="KAF2240259.1"/>
    <property type="molecule type" value="Genomic_DNA"/>
</dbReference>
<dbReference type="PANTHER" id="PTHR13954">
    <property type="entry name" value="IRE1-RELATED"/>
    <property type="match status" value="1"/>
</dbReference>
<dbReference type="SUPFAM" id="SSF56112">
    <property type="entry name" value="Protein kinase-like (PK-like)"/>
    <property type="match status" value="1"/>
</dbReference>
<dbReference type="GO" id="GO:0004674">
    <property type="term" value="F:protein serine/threonine kinase activity"/>
    <property type="evidence" value="ECO:0007669"/>
    <property type="project" value="InterPro"/>
</dbReference>
<organism evidence="2 3">
    <name type="scientific">Trematosphaeria pertusa</name>
    <dbReference type="NCBI Taxonomy" id="390896"/>
    <lineage>
        <taxon>Eukaryota</taxon>
        <taxon>Fungi</taxon>
        <taxon>Dikarya</taxon>
        <taxon>Ascomycota</taxon>
        <taxon>Pezizomycotina</taxon>
        <taxon>Dothideomycetes</taxon>
        <taxon>Pleosporomycetidae</taxon>
        <taxon>Pleosporales</taxon>
        <taxon>Massarineae</taxon>
        <taxon>Trematosphaeriaceae</taxon>
        <taxon>Trematosphaeria</taxon>
    </lineage>
</organism>
<feature type="domain" description="Protein kinase" evidence="1">
    <location>
        <begin position="41"/>
        <end position="255"/>
    </location>
</feature>
<dbReference type="AlphaFoldDB" id="A0A6A6HQV9"/>
<evidence type="ECO:0000259" key="1">
    <source>
        <dbReference type="PROSITE" id="PS50011"/>
    </source>
</evidence>
<gene>
    <name evidence="2" type="ORF">BU26DRAFT_443059</name>
</gene>
<dbReference type="Pfam" id="PF00069">
    <property type="entry name" value="Pkinase"/>
    <property type="match status" value="1"/>
</dbReference>
<proteinExistence type="predicted"/>
<dbReference type="GO" id="GO:0005524">
    <property type="term" value="F:ATP binding"/>
    <property type="evidence" value="ECO:0007669"/>
    <property type="project" value="InterPro"/>
</dbReference>
<dbReference type="RefSeq" id="XP_033675263.1">
    <property type="nucleotide sequence ID" value="XM_033824532.1"/>
</dbReference>
<sequence>MAVDEPERHSSTCPDIRSKRDLTTLSEVEEYETGKFLRSSFAYIDKDNTVWFGEVPGIRKYDLTVEILKRELRRIPDEKIYPLHDKRMSYELKLVPRMLFEEAEILEFLNHDQHRHPNIIRYHGCTVKRGRITGLALEKYDVMLQYRYQNVPRDLDVAVCMDGIRAGVKHLHSLGLAHNDLNPTNIALDAEDNPIILDFGSCKKFGEELISAGTPGWIDEDYTTSAQQHDIIAMGKIEAWLREENQKRRSDHIRE</sequence>
<name>A0A6A6HQV9_9PLEO</name>
<dbReference type="InterPro" id="IPR045133">
    <property type="entry name" value="IRE1/2-like"/>
</dbReference>
<keyword evidence="3" id="KW-1185">Reference proteome</keyword>
<dbReference type="GO" id="GO:1990604">
    <property type="term" value="C:IRE1-TRAF2-ASK1 complex"/>
    <property type="evidence" value="ECO:0007669"/>
    <property type="project" value="TreeGrafter"/>
</dbReference>
<evidence type="ECO:0000313" key="3">
    <source>
        <dbReference type="Proteomes" id="UP000800094"/>
    </source>
</evidence>